<keyword evidence="3" id="KW-1185">Reference proteome</keyword>
<dbReference type="Proteomes" id="UP001642484">
    <property type="component" value="Unassembled WGS sequence"/>
</dbReference>
<name>A0ABP0QS72_9DINO</name>
<evidence type="ECO:0000256" key="1">
    <source>
        <dbReference type="SAM" id="MobiDB-lite"/>
    </source>
</evidence>
<evidence type="ECO:0000313" key="3">
    <source>
        <dbReference type="Proteomes" id="UP001642484"/>
    </source>
</evidence>
<gene>
    <name evidence="2" type="ORF">CCMP2556_LOCUS43183</name>
</gene>
<evidence type="ECO:0000313" key="2">
    <source>
        <dbReference type="EMBL" id="CAK9089767.1"/>
    </source>
</evidence>
<feature type="region of interest" description="Disordered" evidence="1">
    <location>
        <begin position="1"/>
        <end position="36"/>
    </location>
</feature>
<organism evidence="2 3">
    <name type="scientific">Durusdinium trenchii</name>
    <dbReference type="NCBI Taxonomy" id="1381693"/>
    <lineage>
        <taxon>Eukaryota</taxon>
        <taxon>Sar</taxon>
        <taxon>Alveolata</taxon>
        <taxon>Dinophyceae</taxon>
        <taxon>Suessiales</taxon>
        <taxon>Symbiodiniaceae</taxon>
        <taxon>Durusdinium</taxon>
    </lineage>
</organism>
<dbReference type="EMBL" id="CAXAMN010024762">
    <property type="protein sequence ID" value="CAK9089767.1"/>
    <property type="molecule type" value="Genomic_DNA"/>
</dbReference>
<feature type="compositionally biased region" description="Basic and acidic residues" evidence="1">
    <location>
        <begin position="1"/>
        <end position="15"/>
    </location>
</feature>
<sequence length="125" mass="14402">MESAESPEHSLDLKISRKRKRSGQLRSDFVHPAGPGELPWAWRLADTLSTPRRSPVETRQESLPKQLEAKPKEPKSEDDSLLAPFAQILPWEPFFRDTLTCTLPEQMLEKNVLPWAWRLPFACEP</sequence>
<comment type="caution">
    <text evidence="2">The sequence shown here is derived from an EMBL/GenBank/DDBJ whole genome shotgun (WGS) entry which is preliminary data.</text>
</comment>
<accession>A0ABP0QS72</accession>
<feature type="region of interest" description="Disordered" evidence="1">
    <location>
        <begin position="51"/>
        <end position="79"/>
    </location>
</feature>
<protein>
    <submittedName>
        <fullName evidence="2">Uncharacterized protein</fullName>
    </submittedName>
</protein>
<proteinExistence type="predicted"/>
<reference evidence="2 3" key="1">
    <citation type="submission" date="2024-02" db="EMBL/GenBank/DDBJ databases">
        <authorList>
            <person name="Chen Y."/>
            <person name="Shah S."/>
            <person name="Dougan E. K."/>
            <person name="Thang M."/>
            <person name="Chan C."/>
        </authorList>
    </citation>
    <scope>NUCLEOTIDE SEQUENCE [LARGE SCALE GENOMIC DNA]</scope>
</reference>
<feature type="compositionally biased region" description="Basic and acidic residues" evidence="1">
    <location>
        <begin position="54"/>
        <end position="78"/>
    </location>
</feature>